<accession>A0A180GL15</accession>
<dbReference type="InterPro" id="IPR029058">
    <property type="entry name" value="AB_hydrolase_fold"/>
</dbReference>
<reference evidence="3" key="4">
    <citation type="submission" date="2025-05" db="UniProtKB">
        <authorList>
            <consortium name="EnsemblFungi"/>
        </authorList>
    </citation>
    <scope>IDENTIFICATION</scope>
    <source>
        <strain evidence="3">isolate 1-1 / race 1 (BBBD)</strain>
    </source>
</reference>
<reference evidence="2" key="2">
    <citation type="submission" date="2016-05" db="EMBL/GenBank/DDBJ databases">
        <title>Comparative analysis highlights variable genome content of wheat rusts and divergence of the mating loci.</title>
        <authorList>
            <person name="Cuomo C.A."/>
            <person name="Bakkeren G."/>
            <person name="Szabo L."/>
            <person name="Khalil H."/>
            <person name="Joly D."/>
            <person name="Goldberg J."/>
            <person name="Young S."/>
            <person name="Zeng Q."/>
            <person name="Fellers J."/>
        </authorList>
    </citation>
    <scope>NUCLEOTIDE SEQUENCE [LARGE SCALE GENOMIC DNA]</scope>
    <source>
        <strain evidence="2">1-1 BBBD Race 1</strain>
    </source>
</reference>
<dbReference type="Gene3D" id="3.40.50.1820">
    <property type="entry name" value="alpha/beta hydrolase"/>
    <property type="match status" value="1"/>
</dbReference>
<feature type="domain" description="AB hydrolase-1" evidence="1">
    <location>
        <begin position="51"/>
        <end position="296"/>
    </location>
</feature>
<evidence type="ECO:0000313" key="3">
    <source>
        <dbReference type="EnsemblFungi" id="PTTG_07718-t43_1-p1"/>
    </source>
</evidence>
<dbReference type="VEuPathDB" id="FungiDB:PTTG_07718"/>
<dbReference type="PANTHER" id="PTHR43433:SF5">
    <property type="entry name" value="AB HYDROLASE-1 DOMAIN-CONTAINING PROTEIN"/>
    <property type="match status" value="1"/>
</dbReference>
<organism evidence="2">
    <name type="scientific">Puccinia triticina (isolate 1-1 / race 1 (BBBD))</name>
    <name type="common">Brown leaf rust fungus</name>
    <dbReference type="NCBI Taxonomy" id="630390"/>
    <lineage>
        <taxon>Eukaryota</taxon>
        <taxon>Fungi</taxon>
        <taxon>Dikarya</taxon>
        <taxon>Basidiomycota</taxon>
        <taxon>Pucciniomycotina</taxon>
        <taxon>Pucciniomycetes</taxon>
        <taxon>Pucciniales</taxon>
        <taxon>Pucciniaceae</taxon>
        <taxon>Puccinia</taxon>
    </lineage>
</organism>
<dbReference type="InterPro" id="IPR050471">
    <property type="entry name" value="AB_hydrolase"/>
</dbReference>
<dbReference type="Proteomes" id="UP000005240">
    <property type="component" value="Unassembled WGS sequence"/>
</dbReference>
<reference evidence="2" key="1">
    <citation type="submission" date="2009-11" db="EMBL/GenBank/DDBJ databases">
        <authorList>
            <consortium name="The Broad Institute Genome Sequencing Platform"/>
            <person name="Ward D."/>
            <person name="Feldgarden M."/>
            <person name="Earl A."/>
            <person name="Young S.K."/>
            <person name="Zeng Q."/>
            <person name="Koehrsen M."/>
            <person name="Alvarado L."/>
            <person name="Berlin A."/>
            <person name="Bochicchio J."/>
            <person name="Borenstein D."/>
            <person name="Chapman S.B."/>
            <person name="Chen Z."/>
            <person name="Engels R."/>
            <person name="Freedman E."/>
            <person name="Gellesch M."/>
            <person name="Goldberg J."/>
            <person name="Griggs A."/>
            <person name="Gujja S."/>
            <person name="Heilman E."/>
            <person name="Heiman D."/>
            <person name="Hepburn T."/>
            <person name="Howarth C."/>
            <person name="Jen D."/>
            <person name="Larson L."/>
            <person name="Lewis B."/>
            <person name="Mehta T."/>
            <person name="Park D."/>
            <person name="Pearson M."/>
            <person name="Roberts A."/>
            <person name="Saif S."/>
            <person name="Shea T."/>
            <person name="Shenoy N."/>
            <person name="Sisk P."/>
            <person name="Stolte C."/>
            <person name="Sykes S."/>
            <person name="Thomson T."/>
            <person name="Walk T."/>
            <person name="White J."/>
            <person name="Yandava C."/>
            <person name="Izard J."/>
            <person name="Baranova O.V."/>
            <person name="Blanton J.M."/>
            <person name="Tanner A.C."/>
            <person name="Dewhirst F.E."/>
            <person name="Haas B."/>
            <person name="Nusbaum C."/>
            <person name="Birren B."/>
        </authorList>
    </citation>
    <scope>NUCLEOTIDE SEQUENCE [LARGE SCALE GENOMIC DNA]</scope>
    <source>
        <strain evidence="2">1-1 BBBD Race 1</strain>
    </source>
</reference>
<dbReference type="InterPro" id="IPR000073">
    <property type="entry name" value="AB_hydrolase_1"/>
</dbReference>
<protein>
    <submittedName>
        <fullName evidence="3">AB hydrolase-1 domain-containing protein</fullName>
    </submittedName>
</protein>
<gene>
    <name evidence="2" type="ORF">PTTG_07718</name>
</gene>
<dbReference type="Pfam" id="PF00561">
    <property type="entry name" value="Abhydrolase_1"/>
    <property type="match status" value="1"/>
</dbReference>
<sequence>MKAELPSLDTILDSATCAQKGLCPVGNGRTRKPRQLYYEVHGDLRATQKMILIMGLNFTCSAWSEQVRHFGRKPDHAVLVYDNRGVGNSDCGAIEPYKTSEMAKDALDLLNFLHWDQDRSIHVFGVSLGGMISQELSLLIPSRIKSLTLISTRSGNAFDFPSLSILKMFSKVSMKAVTYEEGLDLMMDFLFPLAYLNKQTAEGRTRRDDLRDFFASWHNRPRRQSPVGALGQVCAAVGHHCSDSNLEKISQTLSPGKIAVVLGERDEMIYAVRSLQLQDRLPGSELIVFKDGGHALSCQFGQDFNSLMERIMMEGNQAFPLEKESKHRPSDNNLCNRS</sequence>
<keyword evidence="4" id="KW-1185">Reference proteome</keyword>
<evidence type="ECO:0000259" key="1">
    <source>
        <dbReference type="Pfam" id="PF00561"/>
    </source>
</evidence>
<reference evidence="3 4" key="3">
    <citation type="journal article" date="2017" name="G3 (Bethesda)">
        <title>Comparative analysis highlights variable genome content of wheat rusts and divergence of the mating loci.</title>
        <authorList>
            <person name="Cuomo C.A."/>
            <person name="Bakkeren G."/>
            <person name="Khalil H.B."/>
            <person name="Panwar V."/>
            <person name="Joly D."/>
            <person name="Linning R."/>
            <person name="Sakthikumar S."/>
            <person name="Song X."/>
            <person name="Adiconis X."/>
            <person name="Fan L."/>
            <person name="Goldberg J.M."/>
            <person name="Levin J.Z."/>
            <person name="Young S."/>
            <person name="Zeng Q."/>
            <person name="Anikster Y."/>
            <person name="Bruce M."/>
            <person name="Wang M."/>
            <person name="Yin C."/>
            <person name="McCallum B."/>
            <person name="Szabo L.J."/>
            <person name="Hulbert S."/>
            <person name="Chen X."/>
            <person name="Fellers J.P."/>
        </authorList>
    </citation>
    <scope>NUCLEOTIDE SEQUENCE</scope>
    <source>
        <strain evidence="3">isolate 1-1 / race 1 (BBBD)</strain>
        <strain evidence="4">Isolate 1-1 / race 1 (BBBD)</strain>
    </source>
</reference>
<name>A0A180GL15_PUCT1</name>
<dbReference type="AlphaFoldDB" id="A0A180GL15"/>
<proteinExistence type="predicted"/>
<dbReference type="EnsemblFungi" id="PTTG_07718-t43_1">
    <property type="protein sequence ID" value="PTTG_07718-t43_1-p1"/>
    <property type="gene ID" value="PTTG_07718"/>
</dbReference>
<evidence type="ECO:0000313" key="2">
    <source>
        <dbReference type="EMBL" id="OAV93234.1"/>
    </source>
</evidence>
<evidence type="ECO:0000313" key="4">
    <source>
        <dbReference type="Proteomes" id="UP000005240"/>
    </source>
</evidence>
<dbReference type="EMBL" id="ADAS02000053">
    <property type="protein sequence ID" value="OAV93234.1"/>
    <property type="molecule type" value="Genomic_DNA"/>
</dbReference>
<dbReference type="STRING" id="630390.A0A180GL15"/>
<dbReference type="SUPFAM" id="SSF53474">
    <property type="entry name" value="alpha/beta-Hydrolases"/>
    <property type="match status" value="1"/>
</dbReference>
<dbReference type="PANTHER" id="PTHR43433">
    <property type="entry name" value="HYDROLASE, ALPHA/BETA FOLD FAMILY PROTEIN"/>
    <property type="match status" value="1"/>
</dbReference>
<dbReference type="OrthoDB" id="19657at2759"/>